<sequence>MSTVYHQPSAPNVADNPAAWDVARYDSQFGFVAALGTAVVDLLDPQPGEHVLDLGCGSGHLTALIAERGATVTAVDGDPAMVAAATARLGQPVQLADGHDFTVSEPVDAVFSNAALHWMTRPAEVLASVRGALRPGGRFAGEMGGARNIAAIVDAVRAALAEHELAEGMRVPWYFPTPAEYATLLERQGFTVDSVEYFARPTELSACSEGLADWVLMFGSALIGHVPEELRATVLTRVGELAAPTLRREGIWYADYRRLRFRAHVEPEESAPL</sequence>
<keyword evidence="3" id="KW-1185">Reference proteome</keyword>
<dbReference type="GO" id="GO:0008757">
    <property type="term" value="F:S-adenosylmethionine-dependent methyltransferase activity"/>
    <property type="evidence" value="ECO:0007669"/>
    <property type="project" value="InterPro"/>
</dbReference>
<evidence type="ECO:0000259" key="1">
    <source>
        <dbReference type="Pfam" id="PF08241"/>
    </source>
</evidence>
<dbReference type="Proteomes" id="UP000694501">
    <property type="component" value="Unassembled WGS sequence"/>
</dbReference>
<dbReference type="InterPro" id="IPR029063">
    <property type="entry name" value="SAM-dependent_MTases_sf"/>
</dbReference>
<dbReference type="RefSeq" id="WP_211042361.1">
    <property type="nucleotide sequence ID" value="NZ_JAELVF020000001.1"/>
</dbReference>
<dbReference type="CDD" id="cd02440">
    <property type="entry name" value="AdoMet_MTases"/>
    <property type="match status" value="1"/>
</dbReference>
<comment type="caution">
    <text evidence="2">The sequence shown here is derived from an EMBL/GenBank/DDBJ whole genome shotgun (WGS) entry which is preliminary data.</text>
</comment>
<evidence type="ECO:0000313" key="2">
    <source>
        <dbReference type="EMBL" id="MBU7598544.1"/>
    </source>
</evidence>
<gene>
    <name evidence="2" type="ORF">JGS22_013205</name>
</gene>
<dbReference type="Pfam" id="PF08241">
    <property type="entry name" value="Methyltransf_11"/>
    <property type="match status" value="1"/>
</dbReference>
<dbReference type="GO" id="GO:0017000">
    <property type="term" value="P:antibiotic biosynthetic process"/>
    <property type="evidence" value="ECO:0007669"/>
    <property type="project" value="UniProtKB-ARBA"/>
</dbReference>
<feature type="domain" description="Methyltransferase type 11" evidence="1">
    <location>
        <begin position="52"/>
        <end position="140"/>
    </location>
</feature>
<protein>
    <submittedName>
        <fullName evidence="2">Methyltransferase domain-containing protein</fullName>
    </submittedName>
</protein>
<keyword evidence="2" id="KW-0489">Methyltransferase</keyword>
<evidence type="ECO:0000313" key="3">
    <source>
        <dbReference type="Proteomes" id="UP000694501"/>
    </source>
</evidence>
<keyword evidence="2" id="KW-0808">Transferase</keyword>
<proteinExistence type="predicted"/>
<reference evidence="2" key="1">
    <citation type="submission" date="2021-06" db="EMBL/GenBank/DDBJ databases">
        <title>Sequencing of actinobacteria type strains.</title>
        <authorList>
            <person name="Nguyen G.-S."/>
            <person name="Wentzel A."/>
        </authorList>
    </citation>
    <scope>NUCLEOTIDE SEQUENCE</scope>
    <source>
        <strain evidence="2">P38-E01</strain>
    </source>
</reference>
<dbReference type="PANTHER" id="PTHR43861:SF1">
    <property type="entry name" value="TRANS-ACONITATE 2-METHYLTRANSFERASE"/>
    <property type="match status" value="1"/>
</dbReference>
<accession>A0A949JH95</accession>
<dbReference type="GO" id="GO:0032259">
    <property type="term" value="P:methylation"/>
    <property type="evidence" value="ECO:0007669"/>
    <property type="project" value="UniProtKB-KW"/>
</dbReference>
<dbReference type="Gene3D" id="3.40.50.150">
    <property type="entry name" value="Vaccinia Virus protein VP39"/>
    <property type="match status" value="1"/>
</dbReference>
<dbReference type="AlphaFoldDB" id="A0A949JH95"/>
<name>A0A949JH95_9ACTN</name>
<dbReference type="SUPFAM" id="SSF53335">
    <property type="entry name" value="S-adenosyl-L-methionine-dependent methyltransferases"/>
    <property type="match status" value="1"/>
</dbReference>
<dbReference type="InterPro" id="IPR013216">
    <property type="entry name" value="Methyltransf_11"/>
</dbReference>
<dbReference type="PANTHER" id="PTHR43861">
    <property type="entry name" value="TRANS-ACONITATE 2-METHYLTRANSFERASE-RELATED"/>
    <property type="match status" value="1"/>
</dbReference>
<organism evidence="2 3">
    <name type="scientific">Streptomyces tardus</name>
    <dbReference type="NCBI Taxonomy" id="2780544"/>
    <lineage>
        <taxon>Bacteria</taxon>
        <taxon>Bacillati</taxon>
        <taxon>Actinomycetota</taxon>
        <taxon>Actinomycetes</taxon>
        <taxon>Kitasatosporales</taxon>
        <taxon>Streptomycetaceae</taxon>
        <taxon>Streptomyces</taxon>
    </lineage>
</organism>
<dbReference type="EMBL" id="JAELVF020000001">
    <property type="protein sequence ID" value="MBU7598544.1"/>
    <property type="molecule type" value="Genomic_DNA"/>
</dbReference>